<accession>A0A1F4Q3A1</accession>
<dbReference type="PIRSF" id="PIRSF006246">
    <property type="entry name" value="Asp_decarbox"/>
    <property type="match status" value="1"/>
</dbReference>
<keyword evidence="6 9" id="KW-0456">Lyase</keyword>
<dbReference type="GO" id="GO:0006523">
    <property type="term" value="P:alanine biosynthetic process"/>
    <property type="evidence" value="ECO:0007669"/>
    <property type="project" value="InterPro"/>
</dbReference>
<dbReference type="InterPro" id="IPR003190">
    <property type="entry name" value="Asp_decarbox"/>
</dbReference>
<feature type="modified residue" description="Pyruvic acid (Ser)" evidence="9 12">
    <location>
        <position position="25"/>
    </location>
</feature>
<feature type="binding site" evidence="9 11">
    <location>
        <position position="57"/>
    </location>
    <ligand>
        <name>substrate</name>
    </ligand>
</feature>
<dbReference type="AlphaFoldDB" id="A0A1F4Q3A1"/>
<dbReference type="PANTHER" id="PTHR21012:SF0">
    <property type="entry name" value="ASPARTATE 1-DECARBOXYLASE"/>
    <property type="match status" value="1"/>
</dbReference>
<dbReference type="EC" id="4.1.1.11" evidence="9"/>
<dbReference type="EMBL" id="METM01000008">
    <property type="protein sequence ID" value="OGB90428.1"/>
    <property type="molecule type" value="Genomic_DNA"/>
</dbReference>
<gene>
    <name evidence="9" type="primary">panD</name>
    <name evidence="14" type="ORF">A2625_00560</name>
</gene>
<dbReference type="CDD" id="cd06919">
    <property type="entry name" value="Asp_decarbox"/>
    <property type="match status" value="1"/>
</dbReference>
<keyword evidence="4 9" id="KW-0068">Autocatalytic cleavage</keyword>
<dbReference type="SUPFAM" id="SSF50692">
    <property type="entry name" value="ADC-like"/>
    <property type="match status" value="1"/>
</dbReference>
<dbReference type="GO" id="GO:0015940">
    <property type="term" value="P:pantothenate biosynthetic process"/>
    <property type="evidence" value="ECO:0007669"/>
    <property type="project" value="UniProtKB-UniRule"/>
</dbReference>
<dbReference type="GO" id="GO:0004068">
    <property type="term" value="F:aspartate 1-decarboxylase activity"/>
    <property type="evidence" value="ECO:0007669"/>
    <property type="project" value="UniProtKB-UniRule"/>
</dbReference>
<evidence type="ECO:0000256" key="10">
    <source>
        <dbReference type="PIRSR" id="PIRSR006246-1"/>
    </source>
</evidence>
<keyword evidence="7 9" id="KW-0704">Schiff base</keyword>
<dbReference type="HAMAP" id="MF_00446">
    <property type="entry name" value="PanD"/>
    <property type="match status" value="1"/>
</dbReference>
<comment type="catalytic activity">
    <reaction evidence="9">
        <text>L-aspartate + H(+) = beta-alanine + CO2</text>
        <dbReference type="Rhea" id="RHEA:19497"/>
        <dbReference type="ChEBI" id="CHEBI:15378"/>
        <dbReference type="ChEBI" id="CHEBI:16526"/>
        <dbReference type="ChEBI" id="CHEBI:29991"/>
        <dbReference type="ChEBI" id="CHEBI:57966"/>
        <dbReference type="EC" id="4.1.1.11"/>
    </reaction>
</comment>
<feature type="chain" id="PRO_5014002407" description="Aspartate 1-decarboxylase beta chain" evidence="9 13">
    <location>
        <begin position="1"/>
        <end position="24"/>
    </location>
</feature>
<feature type="chain" id="PRO_5014002412" description="Aspartate 1-decarboxylase alpha chain" evidence="9 13">
    <location>
        <begin position="25"/>
        <end position="113"/>
    </location>
</feature>
<comment type="similarity">
    <text evidence="9">Belongs to the PanD family.</text>
</comment>
<comment type="cofactor">
    <cofactor evidence="9 10">
        <name>pyruvate</name>
        <dbReference type="ChEBI" id="CHEBI:15361"/>
    </cofactor>
    <text evidence="9 10">Binds 1 pyruvoyl group covalently per subunit.</text>
</comment>
<name>A0A1F4Q3A1_UNCSA</name>
<keyword evidence="5 9" id="KW-0865">Zymogen</keyword>
<comment type="pathway">
    <text evidence="9">Cofactor biosynthesis; (R)-pantothenate biosynthesis; beta-alanine from L-aspartate: step 1/1.</text>
</comment>
<evidence type="ECO:0000256" key="8">
    <source>
        <dbReference type="ARBA" id="ARBA00023317"/>
    </source>
</evidence>
<dbReference type="Proteomes" id="UP000178724">
    <property type="component" value="Unassembled WGS sequence"/>
</dbReference>
<evidence type="ECO:0000256" key="3">
    <source>
        <dbReference type="ARBA" id="ARBA00022793"/>
    </source>
</evidence>
<evidence type="ECO:0000256" key="1">
    <source>
        <dbReference type="ARBA" id="ARBA00022490"/>
    </source>
</evidence>
<comment type="subcellular location">
    <subcellularLocation>
        <location evidence="9">Cytoplasm</location>
    </subcellularLocation>
</comment>
<dbReference type="Pfam" id="PF02261">
    <property type="entry name" value="Asp_decarbox"/>
    <property type="match status" value="1"/>
</dbReference>
<comment type="PTM">
    <text evidence="9 12">Is synthesized initially as an inactive proenzyme, which is activated by self-cleavage at a specific serine bond to produce a beta-subunit with a hydroxyl group at its C-terminus and an alpha-subunit with a pyruvoyl group at its N-terminus.</text>
</comment>
<keyword evidence="3 9" id="KW-0210">Decarboxylase</keyword>
<evidence type="ECO:0000313" key="14">
    <source>
        <dbReference type="EMBL" id="OGB90428.1"/>
    </source>
</evidence>
<feature type="active site" description="Schiff-base intermediate with substrate; via pyruvic acid" evidence="9 10">
    <location>
        <position position="25"/>
    </location>
</feature>
<dbReference type="NCBIfam" id="TIGR00223">
    <property type="entry name" value="panD"/>
    <property type="match status" value="1"/>
</dbReference>
<evidence type="ECO:0000256" key="7">
    <source>
        <dbReference type="ARBA" id="ARBA00023270"/>
    </source>
</evidence>
<keyword evidence="2 9" id="KW-0566">Pantothenate biosynthesis</keyword>
<comment type="function">
    <text evidence="9">Catalyzes the pyruvoyl-dependent decarboxylation of aspartate to produce beta-alanine.</text>
</comment>
<comment type="subunit">
    <text evidence="9">Heterooctamer of four alpha and four beta subunits.</text>
</comment>
<comment type="caution">
    <text evidence="14">The sequence shown here is derived from an EMBL/GenBank/DDBJ whole genome shotgun (WGS) entry which is preliminary data.</text>
</comment>
<evidence type="ECO:0000256" key="11">
    <source>
        <dbReference type="PIRSR" id="PIRSR006246-2"/>
    </source>
</evidence>
<feature type="binding site" evidence="9 11">
    <location>
        <begin position="71"/>
        <end position="73"/>
    </location>
    <ligand>
        <name>substrate</name>
    </ligand>
</feature>
<evidence type="ECO:0000256" key="6">
    <source>
        <dbReference type="ARBA" id="ARBA00023239"/>
    </source>
</evidence>
<proteinExistence type="inferred from homology"/>
<dbReference type="PANTHER" id="PTHR21012">
    <property type="entry name" value="ASPARTATE 1-DECARBOXYLASE"/>
    <property type="match status" value="1"/>
</dbReference>
<evidence type="ECO:0000256" key="12">
    <source>
        <dbReference type="PIRSR" id="PIRSR006246-3"/>
    </source>
</evidence>
<protein>
    <recommendedName>
        <fullName evidence="9">Aspartate 1-decarboxylase</fullName>
        <ecNumber evidence="9">4.1.1.11</ecNumber>
    </recommendedName>
    <alternativeName>
        <fullName evidence="9">Aspartate alpha-decarboxylase</fullName>
    </alternativeName>
    <component>
        <recommendedName>
            <fullName evidence="9">Aspartate 1-decarboxylase beta chain</fullName>
        </recommendedName>
    </component>
    <component>
        <recommendedName>
            <fullName evidence="9">Aspartate 1-decarboxylase alpha chain</fullName>
        </recommendedName>
    </component>
</protein>
<dbReference type="Gene3D" id="2.40.40.20">
    <property type="match status" value="1"/>
</dbReference>
<evidence type="ECO:0000256" key="13">
    <source>
        <dbReference type="PIRSR" id="PIRSR006246-5"/>
    </source>
</evidence>
<evidence type="ECO:0000256" key="9">
    <source>
        <dbReference type="HAMAP-Rule" id="MF_00446"/>
    </source>
</evidence>
<dbReference type="InterPro" id="IPR009010">
    <property type="entry name" value="Asp_de-COase-like_dom_sf"/>
</dbReference>
<evidence type="ECO:0000256" key="4">
    <source>
        <dbReference type="ARBA" id="ARBA00022813"/>
    </source>
</evidence>
<dbReference type="UniPathway" id="UPA00028">
    <property type="reaction ID" value="UER00002"/>
</dbReference>
<organism evidence="14 15">
    <name type="scientific">candidate division WOR-1 bacterium RIFCSPHIGHO2_01_FULL_53_15</name>
    <dbReference type="NCBI Taxonomy" id="1802564"/>
    <lineage>
        <taxon>Bacteria</taxon>
        <taxon>Bacillati</taxon>
        <taxon>Saganbacteria</taxon>
    </lineage>
</organism>
<evidence type="ECO:0000256" key="5">
    <source>
        <dbReference type="ARBA" id="ARBA00023145"/>
    </source>
</evidence>
<feature type="active site" description="Proton donor" evidence="9 10">
    <location>
        <position position="58"/>
    </location>
</feature>
<dbReference type="GO" id="GO:0005829">
    <property type="term" value="C:cytosol"/>
    <property type="evidence" value="ECO:0007669"/>
    <property type="project" value="TreeGrafter"/>
</dbReference>
<keyword evidence="8 9" id="KW-0670">Pyruvate</keyword>
<evidence type="ECO:0000256" key="2">
    <source>
        <dbReference type="ARBA" id="ARBA00022655"/>
    </source>
</evidence>
<evidence type="ECO:0000313" key="15">
    <source>
        <dbReference type="Proteomes" id="UP000178724"/>
    </source>
</evidence>
<sequence length="113" mass="12475">MLIQILKSKIHMATVTDALLNYEGSIAIDPALLNAAGLVVGEKVHVLNFENSNRFETYTIRGEKGEISLRGPAARLGKKGDKVIILSYGLIEQPEAKNFKAKIIRVNDKNEIK</sequence>
<keyword evidence="1 9" id="KW-0963">Cytoplasm</keyword>
<reference evidence="14 15" key="1">
    <citation type="journal article" date="2016" name="Nat. Commun.">
        <title>Thousands of microbial genomes shed light on interconnected biogeochemical processes in an aquifer system.</title>
        <authorList>
            <person name="Anantharaman K."/>
            <person name="Brown C.T."/>
            <person name="Hug L.A."/>
            <person name="Sharon I."/>
            <person name="Castelle C.J."/>
            <person name="Probst A.J."/>
            <person name="Thomas B.C."/>
            <person name="Singh A."/>
            <person name="Wilkins M.J."/>
            <person name="Karaoz U."/>
            <person name="Brodie E.L."/>
            <person name="Williams K.H."/>
            <person name="Hubbard S.S."/>
            <person name="Banfield J.F."/>
        </authorList>
    </citation>
    <scope>NUCLEOTIDE SEQUENCE [LARGE SCALE GENOMIC DNA]</scope>
</reference>